<protein>
    <submittedName>
        <fullName evidence="2">Uncharacterized protein</fullName>
    </submittedName>
</protein>
<evidence type="ECO:0000256" key="1">
    <source>
        <dbReference type="SAM" id="Phobius"/>
    </source>
</evidence>
<evidence type="ECO:0000313" key="2">
    <source>
        <dbReference type="EMBL" id="MPN43111.1"/>
    </source>
</evidence>
<accession>A0A645HVN0</accession>
<organism evidence="2">
    <name type="scientific">bioreactor metagenome</name>
    <dbReference type="NCBI Taxonomy" id="1076179"/>
    <lineage>
        <taxon>unclassified sequences</taxon>
        <taxon>metagenomes</taxon>
        <taxon>ecological metagenomes</taxon>
    </lineage>
</organism>
<keyword evidence="1" id="KW-1133">Transmembrane helix</keyword>
<comment type="caution">
    <text evidence="2">The sequence shown here is derived from an EMBL/GenBank/DDBJ whole genome shotgun (WGS) entry which is preliminary data.</text>
</comment>
<proteinExistence type="predicted"/>
<dbReference type="EMBL" id="VSSQ01101302">
    <property type="protein sequence ID" value="MPN43111.1"/>
    <property type="molecule type" value="Genomic_DNA"/>
</dbReference>
<name>A0A645HVN0_9ZZZZ</name>
<dbReference type="AlphaFoldDB" id="A0A645HVN0"/>
<sequence length="37" mass="4114">MPSMIGDIFADNMVAGVFVVGLILEIFLPKDPKRYES</sequence>
<gene>
    <name evidence="2" type="ORF">SDC9_190670</name>
</gene>
<feature type="transmembrane region" description="Helical" evidence="1">
    <location>
        <begin position="12"/>
        <end position="28"/>
    </location>
</feature>
<keyword evidence="1" id="KW-0472">Membrane</keyword>
<reference evidence="2" key="1">
    <citation type="submission" date="2019-08" db="EMBL/GenBank/DDBJ databases">
        <authorList>
            <person name="Kucharzyk K."/>
            <person name="Murdoch R.W."/>
            <person name="Higgins S."/>
            <person name="Loffler F."/>
        </authorList>
    </citation>
    <scope>NUCLEOTIDE SEQUENCE</scope>
</reference>
<keyword evidence="1" id="KW-0812">Transmembrane</keyword>